<evidence type="ECO:0000313" key="9">
    <source>
        <dbReference type="EMBL" id="EAJ9836345.1"/>
    </source>
</evidence>
<gene>
    <name evidence="9" type="ORF">FBI14_00980</name>
</gene>
<dbReference type="InterPro" id="IPR015378">
    <property type="entry name" value="Transposase-like_Mu_C"/>
</dbReference>
<dbReference type="PROSITE" id="PS50994">
    <property type="entry name" value="INTEGRASE"/>
    <property type="match status" value="1"/>
</dbReference>
<accession>A0A5T0JRK9</accession>
<evidence type="ECO:0000256" key="4">
    <source>
        <dbReference type="ARBA" id="ARBA00022759"/>
    </source>
</evidence>
<comment type="caution">
    <text evidence="9">The sequence shown here is derived from an EMBL/GenBank/DDBJ whole genome shotgun (WGS) entry which is preliminary data.</text>
</comment>
<reference evidence="9" key="1">
    <citation type="submission" date="2019-04" db="EMBL/GenBank/DDBJ databases">
        <authorList>
            <consortium name="NARMS: The National Antimicrobial Resistance Monitoring System"/>
        </authorList>
    </citation>
    <scope>NUCLEOTIDE SEQUENCE</scope>
    <source>
        <strain evidence="9">FSIS11920232</strain>
    </source>
</reference>
<evidence type="ECO:0000256" key="2">
    <source>
        <dbReference type="ARBA" id="ARBA00022695"/>
    </source>
</evidence>
<dbReference type="Pfam" id="PF00665">
    <property type="entry name" value="rve"/>
    <property type="match status" value="1"/>
</dbReference>
<dbReference type="GO" id="GO:0035613">
    <property type="term" value="F:RNA stem-loop binding"/>
    <property type="evidence" value="ECO:0007669"/>
    <property type="project" value="TreeGrafter"/>
</dbReference>
<evidence type="ECO:0000256" key="1">
    <source>
        <dbReference type="ARBA" id="ARBA00022679"/>
    </source>
</evidence>
<evidence type="ECO:0000256" key="5">
    <source>
        <dbReference type="ARBA" id="ARBA00022801"/>
    </source>
</evidence>
<dbReference type="Pfam" id="PF09299">
    <property type="entry name" value="Mu-transpos_C"/>
    <property type="match status" value="1"/>
</dbReference>
<keyword evidence="1" id="KW-0808">Transferase</keyword>
<dbReference type="InterPro" id="IPR036397">
    <property type="entry name" value="RNaseH_sf"/>
</dbReference>
<dbReference type="EMBL" id="AACCOW010000002">
    <property type="protein sequence ID" value="EAJ9836345.1"/>
    <property type="molecule type" value="Genomic_DNA"/>
</dbReference>
<sequence>MVYFLETKEAAQAFNVSTGALRLAASRNSNKYEWLKVDNEKGGRGGKKLLFKISKDKLLTAFNQELITKNTLIYDEKMQKVKLSEIITTDNLKTINNSLKTSNLNLAESKINDDLAVLNLKFENLSDELKEDAKSKVKLLKQVEKYIEGGLTLKRALFLCNVEWRNYSNWRSDYKKYGILGLVDTRGLHRKDKTKLSTWMQEYALREYRTFAAGGFNFTELWWQIHKEAATKENYDFIGFDLGEVKPLFSVKTLQNFIKNYYKDKPLEHCIITQGLDKAKSKFLPAQGNQRELYDMKNMCWQIDSSPADFIVRDDETLEPFRPHILSVVDVFSGMGVATLVSKSNSLSLTRLLWKAIDKFGKPDMIKGDNGKDYLSKDFQSLLDGLNITYDAAIAYAGEQKALVERRFGTLQHAGISKMHGHIGNNLAKREMIEQKTPKKDRRAKDEYGFAKKTNQKLLLTFSEACEFLEAEVIKWNMSKVRRKKGIKTPLELWNSCDRAIVKISYEEFLFNAGNKELRVVGKKGINFESRVYKSALMPSVGTRVKCVQNIDNIKELFIYDLSGNFLCLALDESIAKLSKESYKMLKKGYESEVKAIKEVLKKDEIAAFTKLNIKQDLQDLQSAFENSLVEAKEVHQKSLAKEALKTQRELEEIKNNANADELILNAKKEINNDESEFDMEAFVEKKYFAG</sequence>
<dbReference type="Gene3D" id="3.30.420.10">
    <property type="entry name" value="Ribonuclease H-like superfamily/Ribonuclease H"/>
    <property type="match status" value="1"/>
</dbReference>
<dbReference type="GO" id="GO:0003964">
    <property type="term" value="F:RNA-directed DNA polymerase activity"/>
    <property type="evidence" value="ECO:0007669"/>
    <property type="project" value="UniProtKB-KW"/>
</dbReference>
<keyword evidence="2" id="KW-0548">Nucleotidyltransferase</keyword>
<dbReference type="AlphaFoldDB" id="A0A5T0JRK9"/>
<proteinExistence type="predicted"/>
<keyword evidence="7" id="KW-0175">Coiled coil</keyword>
<keyword evidence="6" id="KW-0695">RNA-directed DNA polymerase</keyword>
<dbReference type="InterPro" id="IPR001584">
    <property type="entry name" value="Integrase_cat-core"/>
</dbReference>
<evidence type="ECO:0000256" key="7">
    <source>
        <dbReference type="SAM" id="Coils"/>
    </source>
</evidence>
<dbReference type="PANTHER" id="PTHR41694:SF3">
    <property type="entry name" value="RNA-DIRECTED DNA POLYMERASE-RELATED"/>
    <property type="match status" value="1"/>
</dbReference>
<dbReference type="PANTHER" id="PTHR41694">
    <property type="entry name" value="ENDOGENOUS RETROVIRUS GROUP K MEMBER POL PROTEIN"/>
    <property type="match status" value="1"/>
</dbReference>
<keyword evidence="3" id="KW-0540">Nuclease</keyword>
<keyword evidence="4" id="KW-0255">Endonuclease</keyword>
<evidence type="ECO:0000256" key="6">
    <source>
        <dbReference type="ARBA" id="ARBA00022918"/>
    </source>
</evidence>
<feature type="coiled-coil region" evidence="7">
    <location>
        <begin position="637"/>
        <end position="677"/>
    </location>
</feature>
<dbReference type="GO" id="GO:0004519">
    <property type="term" value="F:endonuclease activity"/>
    <property type="evidence" value="ECO:0007669"/>
    <property type="project" value="UniProtKB-KW"/>
</dbReference>
<organism evidence="9">
    <name type="scientific">Campylobacter coli</name>
    <dbReference type="NCBI Taxonomy" id="195"/>
    <lineage>
        <taxon>Bacteria</taxon>
        <taxon>Pseudomonadati</taxon>
        <taxon>Campylobacterota</taxon>
        <taxon>Epsilonproteobacteria</taxon>
        <taxon>Campylobacterales</taxon>
        <taxon>Campylobacteraceae</taxon>
        <taxon>Campylobacter</taxon>
    </lineage>
</organism>
<dbReference type="GO" id="GO:0016787">
    <property type="term" value="F:hydrolase activity"/>
    <property type="evidence" value="ECO:0007669"/>
    <property type="project" value="UniProtKB-KW"/>
</dbReference>
<keyword evidence="5" id="KW-0378">Hydrolase</keyword>
<dbReference type="SUPFAM" id="SSF53098">
    <property type="entry name" value="Ribonuclease H-like"/>
    <property type="match status" value="1"/>
</dbReference>
<dbReference type="InterPro" id="IPR012337">
    <property type="entry name" value="RNaseH-like_sf"/>
</dbReference>
<protein>
    <submittedName>
        <fullName evidence="9">Integrase</fullName>
    </submittedName>
</protein>
<name>A0A5T0JRK9_CAMCO</name>
<evidence type="ECO:0000259" key="8">
    <source>
        <dbReference type="PROSITE" id="PS50994"/>
    </source>
</evidence>
<feature type="domain" description="Integrase catalytic" evidence="8">
    <location>
        <begin position="281"/>
        <end position="498"/>
    </location>
</feature>
<dbReference type="GO" id="GO:0015074">
    <property type="term" value="P:DNA integration"/>
    <property type="evidence" value="ECO:0007669"/>
    <property type="project" value="InterPro"/>
</dbReference>
<evidence type="ECO:0000256" key="3">
    <source>
        <dbReference type="ARBA" id="ARBA00022722"/>
    </source>
</evidence>